<keyword evidence="3 5" id="KW-0949">S-adenosyl-L-methionine</keyword>
<dbReference type="InterPro" id="IPR049561">
    <property type="entry name" value="NSUN5_7_fdxn-like"/>
</dbReference>
<evidence type="ECO:0000256" key="3">
    <source>
        <dbReference type="ARBA" id="ARBA00022691"/>
    </source>
</evidence>
<dbReference type="InterPro" id="IPR049560">
    <property type="entry name" value="MeTrfase_RsmB-F_NOP2_cat"/>
</dbReference>
<dbReference type="GO" id="GO:0003723">
    <property type="term" value="F:RNA binding"/>
    <property type="evidence" value="ECO:0007669"/>
    <property type="project" value="UniProtKB-UniRule"/>
</dbReference>
<evidence type="ECO:0000313" key="9">
    <source>
        <dbReference type="Proteomes" id="UP000749646"/>
    </source>
</evidence>
<dbReference type="OrthoDB" id="435282at2759"/>
<proteinExistence type="inferred from homology"/>
<feature type="compositionally biased region" description="Basic residues" evidence="6">
    <location>
        <begin position="509"/>
        <end position="520"/>
    </location>
</feature>
<dbReference type="GO" id="GO:0008173">
    <property type="term" value="F:RNA methyltransferase activity"/>
    <property type="evidence" value="ECO:0007669"/>
    <property type="project" value="InterPro"/>
</dbReference>
<comment type="caution">
    <text evidence="8">The sequence shown here is derived from an EMBL/GenBank/DDBJ whole genome shotgun (WGS) entry which is preliminary data.</text>
</comment>
<reference evidence="8" key="1">
    <citation type="journal article" date="2020" name="Fungal Divers.">
        <title>Resolving the Mortierellaceae phylogeny through synthesis of multi-gene phylogenetics and phylogenomics.</title>
        <authorList>
            <person name="Vandepol N."/>
            <person name="Liber J."/>
            <person name="Desiro A."/>
            <person name="Na H."/>
            <person name="Kennedy M."/>
            <person name="Barry K."/>
            <person name="Grigoriev I.V."/>
            <person name="Miller A.N."/>
            <person name="O'Donnell K."/>
            <person name="Stajich J.E."/>
            <person name="Bonito G."/>
        </authorList>
    </citation>
    <scope>NUCLEOTIDE SEQUENCE</scope>
    <source>
        <strain evidence="8">MES-2147</strain>
    </source>
</reference>
<dbReference type="GO" id="GO:0070475">
    <property type="term" value="P:rRNA base methylation"/>
    <property type="evidence" value="ECO:0007669"/>
    <property type="project" value="TreeGrafter"/>
</dbReference>
<keyword evidence="1 5" id="KW-0489">Methyltransferase</keyword>
<dbReference type="PANTHER" id="PTHR22807:SF4">
    <property type="entry name" value="28S RRNA (CYTOSINE-C(5))-METHYLTRANSFERASE"/>
    <property type="match status" value="1"/>
</dbReference>
<dbReference type="Proteomes" id="UP000749646">
    <property type="component" value="Unassembled WGS sequence"/>
</dbReference>
<feature type="domain" description="SAM-dependent MTase RsmB/NOP-type" evidence="7">
    <location>
        <begin position="124"/>
        <end position="467"/>
    </location>
</feature>
<dbReference type="Pfam" id="PF21148">
    <property type="entry name" value="NSUN5_fdxn-like"/>
    <property type="match status" value="1"/>
</dbReference>
<keyword evidence="2 5" id="KW-0808">Transferase</keyword>
<dbReference type="EMBL" id="JAAAHW010003308">
    <property type="protein sequence ID" value="KAF9985325.1"/>
    <property type="molecule type" value="Genomic_DNA"/>
</dbReference>
<comment type="caution">
    <text evidence="5">Lacks conserved residue(s) required for the propagation of feature annotation.</text>
</comment>
<feature type="active site" description="Nucleophile" evidence="5">
    <location>
        <position position="380"/>
    </location>
</feature>
<dbReference type="InterPro" id="IPR048889">
    <property type="entry name" value="NSUN5_RCM1_N"/>
</dbReference>
<dbReference type="Gene3D" id="3.40.50.150">
    <property type="entry name" value="Vaccinia Virus protein VP39"/>
    <property type="match status" value="1"/>
</dbReference>
<dbReference type="AlphaFoldDB" id="A0A9P6SPH6"/>
<evidence type="ECO:0000259" key="7">
    <source>
        <dbReference type="PROSITE" id="PS51686"/>
    </source>
</evidence>
<keyword evidence="9" id="KW-1185">Reference proteome</keyword>
<name>A0A9P6SPH6_9FUNG</name>
<organism evidence="8 9">
    <name type="scientific">Modicella reniformis</name>
    <dbReference type="NCBI Taxonomy" id="1440133"/>
    <lineage>
        <taxon>Eukaryota</taxon>
        <taxon>Fungi</taxon>
        <taxon>Fungi incertae sedis</taxon>
        <taxon>Mucoromycota</taxon>
        <taxon>Mortierellomycotina</taxon>
        <taxon>Mortierellomycetes</taxon>
        <taxon>Mortierellales</taxon>
        <taxon>Mortierellaceae</taxon>
        <taxon>Modicella</taxon>
    </lineage>
</organism>
<accession>A0A9P6SPH6</accession>
<sequence>MNFYKQAAEILDRLGKKEGSIKGLTLGNAEVKDKKRMYALICETLKHNATLSLVLQESKLLTLEKKLTRSLALLLLHDLLLQNRGIQASESWPMKQAVMKHKARLKAEFVKAKIKVGATKDGLVEGEEEVLMPRYVRINLLKMTPQQVIDAFVANNWTFLPLPPSPPAPPAPNTFHRDEHLDFMFVFPPKSDLHLHPLYASGVLILQDKASCFPAAILAPPKDAYVIDGCAAPGNKTSQLAMGMSNGGKIIACDLDLRRLNILKRLTTKAGCTNITALNTSFLTLDTTTPDHSKVTHILLDPSCSGSGIINRLDHLVDAYAEEQEQANILETTMTGGAAERAAAEEKKKERLKSLGEFQIECVTKAMTFSNVHKITYSTCSIYAEENEHVVTTLLRNHWPKWKLSPRSKVLPTWHRRGYPADVGDIPGLVSTDEDRSKVADCLVRAVPGGSEGDLMNGFFVACFERVGKNSNPGLSPTWKSSSIGAKRTHDEIADDRATHTTSGSTPSSKKKNKKKKKNKAAVEITGGSVLTLSGAEDEELYDEE</sequence>
<feature type="region of interest" description="Disordered" evidence="6">
    <location>
        <begin position="492"/>
        <end position="521"/>
    </location>
</feature>
<protein>
    <recommendedName>
        <fullName evidence="7">SAM-dependent MTase RsmB/NOP-type domain-containing protein</fullName>
    </recommendedName>
</protein>
<dbReference type="Gene3D" id="3.30.70.1170">
    <property type="entry name" value="Sun protein, domain 3"/>
    <property type="match status" value="1"/>
</dbReference>
<evidence type="ECO:0000256" key="2">
    <source>
        <dbReference type="ARBA" id="ARBA00022679"/>
    </source>
</evidence>
<dbReference type="InterPro" id="IPR001678">
    <property type="entry name" value="MeTrfase_RsmB-F_NOP2_dom"/>
</dbReference>
<feature type="binding site" evidence="5">
    <location>
        <position position="301"/>
    </location>
    <ligand>
        <name>S-adenosyl-L-methionine</name>
        <dbReference type="ChEBI" id="CHEBI:59789"/>
    </ligand>
</feature>
<evidence type="ECO:0000256" key="4">
    <source>
        <dbReference type="ARBA" id="ARBA00022884"/>
    </source>
</evidence>
<dbReference type="PRINTS" id="PR02008">
    <property type="entry name" value="RCMTFAMILY"/>
</dbReference>
<dbReference type="Pfam" id="PF21153">
    <property type="entry name" value="NSUN5_N"/>
    <property type="match status" value="1"/>
</dbReference>
<dbReference type="GO" id="GO:0005730">
    <property type="term" value="C:nucleolus"/>
    <property type="evidence" value="ECO:0007669"/>
    <property type="project" value="TreeGrafter"/>
</dbReference>
<comment type="similarity">
    <text evidence="5">Belongs to the class I-like SAM-binding methyltransferase superfamily. RsmB/NOP family.</text>
</comment>
<evidence type="ECO:0000256" key="1">
    <source>
        <dbReference type="ARBA" id="ARBA00022603"/>
    </source>
</evidence>
<keyword evidence="4 5" id="KW-0694">RNA-binding</keyword>
<dbReference type="InterPro" id="IPR029063">
    <property type="entry name" value="SAM-dependent_MTases_sf"/>
</dbReference>
<evidence type="ECO:0000256" key="6">
    <source>
        <dbReference type="SAM" id="MobiDB-lite"/>
    </source>
</evidence>
<dbReference type="Pfam" id="PF01189">
    <property type="entry name" value="Methyltr_RsmB-F"/>
    <property type="match status" value="1"/>
</dbReference>
<gene>
    <name evidence="8" type="ORF">BGZ65_011187</name>
</gene>
<dbReference type="PROSITE" id="PS51686">
    <property type="entry name" value="SAM_MT_RSMB_NOP"/>
    <property type="match status" value="1"/>
</dbReference>
<feature type="binding site" evidence="5">
    <location>
        <begin position="230"/>
        <end position="236"/>
    </location>
    <ligand>
        <name>S-adenosyl-L-methionine</name>
        <dbReference type="ChEBI" id="CHEBI:59789"/>
    </ligand>
</feature>
<evidence type="ECO:0000256" key="5">
    <source>
        <dbReference type="PROSITE-ProRule" id="PRU01023"/>
    </source>
</evidence>
<dbReference type="InterPro" id="IPR023267">
    <property type="entry name" value="RCMT"/>
</dbReference>
<feature type="binding site" evidence="5">
    <location>
        <position position="254"/>
    </location>
    <ligand>
        <name>S-adenosyl-L-methionine</name>
        <dbReference type="ChEBI" id="CHEBI:59789"/>
    </ligand>
</feature>
<dbReference type="PANTHER" id="PTHR22807">
    <property type="entry name" value="NOP2 YEAST -RELATED NOL1/NOP2/FMU SUN DOMAIN-CONTAINING"/>
    <property type="match status" value="1"/>
</dbReference>
<dbReference type="SUPFAM" id="SSF53335">
    <property type="entry name" value="S-adenosyl-L-methionine-dependent methyltransferases"/>
    <property type="match status" value="1"/>
</dbReference>
<evidence type="ECO:0000313" key="8">
    <source>
        <dbReference type="EMBL" id="KAF9985325.1"/>
    </source>
</evidence>